<dbReference type="HOGENOM" id="CLU_024263_3_1_1"/>
<gene>
    <name evidence="3" type="ORF">AUEXF2481DRAFT_643300</name>
</gene>
<dbReference type="PANTHER" id="PTHR35184">
    <property type="entry name" value="YALI0C10208P"/>
    <property type="match status" value="1"/>
</dbReference>
<feature type="transmembrane region" description="Helical" evidence="2">
    <location>
        <begin position="92"/>
        <end position="112"/>
    </location>
</feature>
<proteinExistence type="predicted"/>
<dbReference type="PANTHER" id="PTHR35184:SF1">
    <property type="entry name" value="INTEGRAL MEMBRANE PROTEIN"/>
    <property type="match status" value="1"/>
</dbReference>
<dbReference type="OrthoDB" id="3357002at2759"/>
<feature type="transmembrane region" description="Helical" evidence="2">
    <location>
        <begin position="218"/>
        <end position="240"/>
    </location>
</feature>
<evidence type="ECO:0000313" key="3">
    <source>
        <dbReference type="EMBL" id="KEQ96552.1"/>
    </source>
</evidence>
<feature type="transmembrane region" description="Helical" evidence="2">
    <location>
        <begin position="177"/>
        <end position="198"/>
    </location>
</feature>
<sequence>MGASYDIAPYRPEAQSLGGIPTIPVDIPVCAVFMVLYIIAGALHMGTFTINKKVGKKFIFGGMMFGLCKIRIVTLSLRMAWACYPRNIRLGIAAQIFVNIGVVLLYFVNLFFTQRIVRAQHPNFGWSKIFSPLIPMLCIVTVLTIIALIVAVIQSFYTLDTNIHRIDRIIELYGSTAFSTIAFIPIIIVMLSTLSRLVTRGQKAVDKFGEGKMSTKILIVLSSSALLTLAASIKAGTGYLPPIPLMSKSDPPISEPTPWYFNRGIFYAFGFGVEVIILFFFMAVRVDKRFIIPDGAKGPYSYGGGFVFAGESGNEKSRLGQRDSTRNLTGSSQSLQSWGGSTRRARSKAPSIISWGGISQADTEMGVGEDGIEPVPYVTLDDGVMARPASVAGAEQEMGWDSKTGKWKLRPVSQMSAVSTAVPMTVGEDV</sequence>
<dbReference type="EMBL" id="KL584756">
    <property type="protein sequence ID" value="KEQ96552.1"/>
    <property type="molecule type" value="Genomic_DNA"/>
</dbReference>
<dbReference type="Proteomes" id="UP000030641">
    <property type="component" value="Unassembled WGS sequence"/>
</dbReference>
<dbReference type="STRING" id="1043005.A0A074YR17"/>
<keyword evidence="2" id="KW-1133">Transmembrane helix</keyword>
<feature type="transmembrane region" description="Helical" evidence="2">
    <location>
        <begin position="25"/>
        <end position="46"/>
    </location>
</feature>
<feature type="transmembrane region" description="Helical" evidence="2">
    <location>
        <begin position="58"/>
        <end position="80"/>
    </location>
</feature>
<keyword evidence="2" id="KW-0472">Membrane</keyword>
<dbReference type="InParanoid" id="A0A074YR17"/>
<feature type="transmembrane region" description="Helical" evidence="2">
    <location>
        <begin position="133"/>
        <end position="157"/>
    </location>
</feature>
<protein>
    <submittedName>
        <fullName evidence="3">Uncharacterized protein</fullName>
    </submittedName>
</protein>
<feature type="compositionally biased region" description="Low complexity" evidence="1">
    <location>
        <begin position="328"/>
        <end position="342"/>
    </location>
</feature>
<dbReference type="RefSeq" id="XP_013345152.1">
    <property type="nucleotide sequence ID" value="XM_013489698.1"/>
</dbReference>
<feature type="transmembrane region" description="Helical" evidence="2">
    <location>
        <begin position="260"/>
        <end position="284"/>
    </location>
</feature>
<keyword evidence="4" id="KW-1185">Reference proteome</keyword>
<dbReference type="GeneID" id="25369921"/>
<dbReference type="AlphaFoldDB" id="A0A074YR17"/>
<accession>A0A074YR17</accession>
<evidence type="ECO:0000313" key="4">
    <source>
        <dbReference type="Proteomes" id="UP000030641"/>
    </source>
</evidence>
<evidence type="ECO:0000256" key="1">
    <source>
        <dbReference type="SAM" id="MobiDB-lite"/>
    </source>
</evidence>
<dbReference type="OMA" id="CHPTNIR"/>
<organism evidence="3 4">
    <name type="scientific">Aureobasidium subglaciale (strain EXF-2481)</name>
    <name type="common">Aureobasidium pullulans var. subglaciale</name>
    <dbReference type="NCBI Taxonomy" id="1043005"/>
    <lineage>
        <taxon>Eukaryota</taxon>
        <taxon>Fungi</taxon>
        <taxon>Dikarya</taxon>
        <taxon>Ascomycota</taxon>
        <taxon>Pezizomycotina</taxon>
        <taxon>Dothideomycetes</taxon>
        <taxon>Dothideomycetidae</taxon>
        <taxon>Dothideales</taxon>
        <taxon>Saccotheciaceae</taxon>
        <taxon>Aureobasidium</taxon>
    </lineage>
</organism>
<name>A0A074YR17_AURSE</name>
<feature type="compositionally biased region" description="Basic and acidic residues" evidence="1">
    <location>
        <begin position="314"/>
        <end position="325"/>
    </location>
</feature>
<evidence type="ECO:0000256" key="2">
    <source>
        <dbReference type="SAM" id="Phobius"/>
    </source>
</evidence>
<feature type="region of interest" description="Disordered" evidence="1">
    <location>
        <begin position="314"/>
        <end position="349"/>
    </location>
</feature>
<reference evidence="3 4" key="1">
    <citation type="journal article" date="2014" name="BMC Genomics">
        <title>Genome sequencing of four Aureobasidium pullulans varieties: biotechnological potential, stress tolerance, and description of new species.</title>
        <authorList>
            <person name="Gostin Ar C."/>
            <person name="Ohm R.A."/>
            <person name="Kogej T."/>
            <person name="Sonjak S."/>
            <person name="Turk M."/>
            <person name="Zajc J."/>
            <person name="Zalar P."/>
            <person name="Grube M."/>
            <person name="Sun H."/>
            <person name="Han J."/>
            <person name="Sharma A."/>
            <person name="Chiniquy J."/>
            <person name="Ngan C.Y."/>
            <person name="Lipzen A."/>
            <person name="Barry K."/>
            <person name="Grigoriev I.V."/>
            <person name="Gunde-Cimerman N."/>
        </authorList>
    </citation>
    <scope>NUCLEOTIDE SEQUENCE [LARGE SCALE GENOMIC DNA]</scope>
    <source>
        <strain evidence="3 4">EXF-2481</strain>
    </source>
</reference>
<keyword evidence="2" id="KW-0812">Transmembrane</keyword>